<sequence length="866" mass="97502">MNKYSNALLACYFFAGLSLIGCINKENGDLSFKSNFNTSKPRAFIGPEYWSNPMQDWHLENGELVCNVSKPNRNVHVLTQKIEAIKGHLKMKVHLRVLNSDQGKDNKNWVGFSIGSKGEFNDYRDNAIFGKGLNLGVTTQGKLFIGEISENSLNKENQQIIQQGAYLQLEVSESSNGSLLILSLLDGNSKNPITQLTKQGIAAEELIGDLVLVSSYTLDNGTQSNQKSVAFKEWEISGTKVKSYPENTFGPIMFSQYTMSRKILKLTAQMAPINDSVEKVSFQIQKEGKWNTIQEAAIDKDARTATFKFTDWEGSIDIPYRLAYKLDKGENVKEEYYWKGTIRKEPKNKDEIVIAGFTGNDHMGFPNTDIFNQVAFHNPDLLFFSGDQLYEPSGGFGIQRSPIDKATLDYLRKWYMYGWAYRELMKDRPTVSITDDHDVYHGNIWGESGKPTPPDYGQGAKAQDAGGYKMPAQWVRMVERTQTSHLPDPFDPTPVKQGIGVYYTDMAYGGISFAILEDRKFKSAPKALLPKAEINNGWAMNKNFDMKKNGDVPGATLLGERQLFFLDKWSSDWSFQSQMKVLLSQTIFANVATLPKEALTGAIIPTLRIMKEGEYPADDRPVSDLDSNGWPQTGRNRAVSTIRKGFAFHLAGDQHLGSTIQYGIDGWNDSGFAFCVPSITNHWPRRWYPSEGGKNRLKGHPKYTGENQDGFGNKMTVHAVSNPLYTGMKPSRLYDRAAGYGIVRLDKNKRTITMECWPRQAKPQDGDTAQYKGWPIVINQEQNYGREAAAYLPTLNIEGMENPVVKVINEGTNEIVYSLRLNKKTFTPKVFEKFTKYTVTVGEPDTNTWKTINNIVPAEGIISFKF</sequence>
<dbReference type="SUPFAM" id="SSF56300">
    <property type="entry name" value="Metallo-dependent phosphatases"/>
    <property type="match status" value="1"/>
</dbReference>
<accession>A0A1M6C5K8</accession>
<protein>
    <submittedName>
        <fullName evidence="2">PhoD-like phosphatase</fullName>
    </submittedName>
</protein>
<keyword evidence="3" id="KW-1185">Reference proteome</keyword>
<organism evidence="2 3">
    <name type="scientific">Arenibacter nanhaiticus</name>
    <dbReference type="NCBI Taxonomy" id="558155"/>
    <lineage>
        <taxon>Bacteria</taxon>
        <taxon>Pseudomonadati</taxon>
        <taxon>Bacteroidota</taxon>
        <taxon>Flavobacteriia</taxon>
        <taxon>Flavobacteriales</taxon>
        <taxon>Flavobacteriaceae</taxon>
        <taxon>Arenibacter</taxon>
    </lineage>
</organism>
<proteinExistence type="predicted"/>
<evidence type="ECO:0000313" key="2">
    <source>
        <dbReference type="EMBL" id="SHI56018.1"/>
    </source>
</evidence>
<dbReference type="Pfam" id="PF09423">
    <property type="entry name" value="PhoD"/>
    <property type="match status" value="1"/>
</dbReference>
<dbReference type="AlphaFoldDB" id="A0A1M6C5K8"/>
<dbReference type="InterPro" id="IPR038607">
    <property type="entry name" value="PhoD-like_sf"/>
</dbReference>
<dbReference type="Gene3D" id="3.60.21.70">
    <property type="entry name" value="PhoD-like phosphatase"/>
    <property type="match status" value="1"/>
</dbReference>
<dbReference type="PROSITE" id="PS51257">
    <property type="entry name" value="PROKAR_LIPOPROTEIN"/>
    <property type="match status" value="1"/>
</dbReference>
<feature type="domain" description="PhoD-like phosphatase metallophosphatase" evidence="1">
    <location>
        <begin position="368"/>
        <end position="680"/>
    </location>
</feature>
<gene>
    <name evidence="2" type="ORF">SAMN04487911_10382</name>
</gene>
<dbReference type="RefSeq" id="WP_072763153.1">
    <property type="nucleotide sequence ID" value="NZ_FQYX01000003.1"/>
</dbReference>
<evidence type="ECO:0000259" key="1">
    <source>
        <dbReference type="Pfam" id="PF09423"/>
    </source>
</evidence>
<dbReference type="Proteomes" id="UP000184231">
    <property type="component" value="Unassembled WGS sequence"/>
</dbReference>
<reference evidence="3" key="1">
    <citation type="submission" date="2016-11" db="EMBL/GenBank/DDBJ databases">
        <authorList>
            <person name="Varghese N."/>
            <person name="Submissions S."/>
        </authorList>
    </citation>
    <scope>NUCLEOTIDE SEQUENCE [LARGE SCALE GENOMIC DNA]</scope>
    <source>
        <strain evidence="3">CGMCC 1.8863</strain>
    </source>
</reference>
<dbReference type="InterPro" id="IPR018946">
    <property type="entry name" value="PhoD-like_MPP"/>
</dbReference>
<evidence type="ECO:0000313" key="3">
    <source>
        <dbReference type="Proteomes" id="UP000184231"/>
    </source>
</evidence>
<dbReference type="STRING" id="558155.SAMN04487911_10382"/>
<dbReference type="InterPro" id="IPR029052">
    <property type="entry name" value="Metallo-depent_PP-like"/>
</dbReference>
<dbReference type="EMBL" id="FQYX01000003">
    <property type="protein sequence ID" value="SHI56018.1"/>
    <property type="molecule type" value="Genomic_DNA"/>
</dbReference>
<name>A0A1M6C5K8_9FLAO</name>